<feature type="non-terminal residue" evidence="1">
    <location>
        <position position="73"/>
    </location>
</feature>
<feature type="non-terminal residue" evidence="1">
    <location>
        <position position="1"/>
    </location>
</feature>
<evidence type="ECO:0008006" key="3">
    <source>
        <dbReference type="Google" id="ProtNLM"/>
    </source>
</evidence>
<sequence>AGTSAGTYSVSYTAVVSDSASGSVSNAVTADVGDCSPCATSNPLVELSTSKASDVGDGVGVQAGDTITYTLTS</sequence>
<proteinExistence type="predicted"/>
<protein>
    <recommendedName>
        <fullName evidence="3">DUF11 domain-containing protein</fullName>
    </recommendedName>
</protein>
<evidence type="ECO:0000313" key="2">
    <source>
        <dbReference type="Proteomes" id="UP000777661"/>
    </source>
</evidence>
<accession>A0ABS7RDT6</accession>
<dbReference type="EMBL" id="JAHSQO010000025">
    <property type="protein sequence ID" value="MBY8919068.1"/>
    <property type="molecule type" value="Genomic_DNA"/>
</dbReference>
<gene>
    <name evidence="1" type="ORF">KVG22_20965</name>
</gene>
<evidence type="ECO:0000313" key="1">
    <source>
        <dbReference type="EMBL" id="MBY8919068.1"/>
    </source>
</evidence>
<dbReference type="RefSeq" id="WP_223006764.1">
    <property type="nucleotide sequence ID" value="NZ_JAHSQO010000025.1"/>
</dbReference>
<keyword evidence="2" id="KW-1185">Reference proteome</keyword>
<organism evidence="1 2">
    <name type="scientific">Nitratireductor rhodophyticola</name>
    <dbReference type="NCBI Taxonomy" id="2854036"/>
    <lineage>
        <taxon>Bacteria</taxon>
        <taxon>Pseudomonadati</taxon>
        <taxon>Pseudomonadota</taxon>
        <taxon>Alphaproteobacteria</taxon>
        <taxon>Hyphomicrobiales</taxon>
        <taxon>Phyllobacteriaceae</taxon>
        <taxon>Nitratireductor</taxon>
    </lineage>
</organism>
<reference evidence="1 2" key="1">
    <citation type="submission" date="2021-06" db="EMBL/GenBank/DDBJ databases">
        <title>Nitratireductor porphyridii sp. nov., isolated from a small marine red alga, Porphyridium purpureum in South Korea.</title>
        <authorList>
            <person name="Kim K.H."/>
            <person name="Kristyanto S."/>
            <person name="Jeon C.O."/>
        </authorList>
    </citation>
    <scope>NUCLEOTIDE SEQUENCE [LARGE SCALE GENOMIC DNA]</scope>
    <source>
        <strain evidence="1 2">R6</strain>
    </source>
</reference>
<comment type="caution">
    <text evidence="1">The sequence shown here is derived from an EMBL/GenBank/DDBJ whole genome shotgun (WGS) entry which is preliminary data.</text>
</comment>
<dbReference type="Proteomes" id="UP000777661">
    <property type="component" value="Unassembled WGS sequence"/>
</dbReference>
<name>A0ABS7RDT6_9HYPH</name>